<organism evidence="5 6">
    <name type="scientific">Cylindrotheca closterium</name>
    <dbReference type="NCBI Taxonomy" id="2856"/>
    <lineage>
        <taxon>Eukaryota</taxon>
        <taxon>Sar</taxon>
        <taxon>Stramenopiles</taxon>
        <taxon>Ochrophyta</taxon>
        <taxon>Bacillariophyta</taxon>
        <taxon>Bacillariophyceae</taxon>
        <taxon>Bacillariophycidae</taxon>
        <taxon>Bacillariales</taxon>
        <taxon>Bacillariaceae</taxon>
        <taxon>Cylindrotheca</taxon>
    </lineage>
</organism>
<keyword evidence="3" id="KW-0268">Exocytosis</keyword>
<evidence type="ECO:0008006" key="7">
    <source>
        <dbReference type="Google" id="ProtNLM"/>
    </source>
</evidence>
<feature type="region of interest" description="Disordered" evidence="4">
    <location>
        <begin position="134"/>
        <end position="155"/>
    </location>
</feature>
<dbReference type="Proteomes" id="UP001295423">
    <property type="component" value="Unassembled WGS sequence"/>
</dbReference>
<feature type="region of interest" description="Disordered" evidence="4">
    <location>
        <begin position="28"/>
        <end position="94"/>
    </location>
</feature>
<keyword evidence="2" id="KW-0813">Transport</keyword>
<dbReference type="PANTHER" id="PTHR21292">
    <property type="entry name" value="EXOCYST COMPLEX COMPONENT SEC6-RELATED"/>
    <property type="match status" value="1"/>
</dbReference>
<dbReference type="Pfam" id="PF06046">
    <property type="entry name" value="Sec6"/>
    <property type="match status" value="1"/>
</dbReference>
<keyword evidence="6" id="KW-1185">Reference proteome</keyword>
<dbReference type="InterPro" id="IPR010326">
    <property type="entry name" value="EXOC3/Sec6"/>
</dbReference>
<dbReference type="GO" id="GO:0051601">
    <property type="term" value="P:exocyst localization"/>
    <property type="evidence" value="ECO:0007669"/>
    <property type="project" value="TreeGrafter"/>
</dbReference>
<dbReference type="InterPro" id="IPR042532">
    <property type="entry name" value="EXOC3/Sec6_C"/>
</dbReference>
<comment type="similarity">
    <text evidence="1">Belongs to the SEC6 family.</text>
</comment>
<dbReference type="GO" id="GO:0000145">
    <property type="term" value="C:exocyst"/>
    <property type="evidence" value="ECO:0007669"/>
    <property type="project" value="InterPro"/>
</dbReference>
<proteinExistence type="inferred from homology"/>
<evidence type="ECO:0000313" key="5">
    <source>
        <dbReference type="EMBL" id="CAJ1949967.1"/>
    </source>
</evidence>
<dbReference type="GO" id="GO:0000149">
    <property type="term" value="F:SNARE binding"/>
    <property type="evidence" value="ECO:0007669"/>
    <property type="project" value="TreeGrafter"/>
</dbReference>
<feature type="compositionally biased region" description="Basic and acidic residues" evidence="4">
    <location>
        <begin position="28"/>
        <end position="43"/>
    </location>
</feature>
<sequence length="1090" mass="122673">MANVFDIGDVDFDRIAKRRDEALRRKAAERGETLLQGMDKETTQDEQEEEDASSGRQYGMRWGWKGWGGRDKGGSGSGGGTGTQATAEEDKQEAEEILFGGKRVVQWPYDDYHIVQQKFYTRLAEIEEGGGESKQEAVQRAAAAQNLQRPPDPPIISKAVQDLPLKGFEAKAEERAIATVSTWLFDCGLIDELLENGGMSSMAIQTNHNKTKKGDAASVPSQEGIEVGLTGGLPIEGPSKMDKEMSKLKASQQRTLTLINSRLNDGVAASGGEVQELVNAVNSTKDELGRLRELSTYISSSNTDQGGQKFMLTKYPKLKKAINARRNLAKCFRELDFYSKIPITCDELREQLHSAEWTDDEWYSLREVSRKHVELEIFLVEAELGMKKRIDEDIAESGAAGGAGYRPQLGLPYNHEEVDNFLQDHVKNVWELGEEIRMRIQSGIGSAFELTMENPSGMVALVEAVEHYESANLEYKTVHGQEAGQKQTLRFTNMRAFALKQIYSDFHLRGEEMFNQVHENEENAEYDDDEAAANAHFSAVLRTANGLTSEMIFVQNQMCPCFPPYWSIETLWATCVAHICSKEILEQIGGKEGHLLPELNASQLLDLVAWVENFRETIEESFPNIMDHDPKVSFDSERPQLLGEDAKSIDMDVAKDALAYANKTLWEVHDLAKDEFLFRTKEQTDEWLIRVYEAEHTKSQTAEGKLITSLCEDVYSLAGVQLTTIRERLTKKSDAMVQAVGLIFKNLYEKQIESRNNFLEDFETCCAASNDFIRMSDNCEEIVSDLMEETNLSEASTEILEEQSGALLGLYSSDAVFASQKIHIYVFEPIEEAISEELFGKEWLNELTNNDLALTLVRTIEDFMGDLEEYLDELMVGKTLEALITGTVLFYTKTLLAKSSAHTSKTKPLWGDNARALERIQGDIAVMREFFEELADSYPSLPRVMESEFGILDNIYELLSIANGTSDSTDRDFVILLQKRIKNIPITKYVVGDLFHMVNPAREEGVYALIDSMADELMAVAPNDEQAFDVVLARQTVPGLRLDQELAKHCDESRGKRARPGLSRTATEEGEIMLNRWKKTWNKVKTQLEE</sequence>
<dbReference type="GO" id="GO:0006887">
    <property type="term" value="P:exocytosis"/>
    <property type="evidence" value="ECO:0007669"/>
    <property type="project" value="UniProtKB-KW"/>
</dbReference>
<evidence type="ECO:0000256" key="1">
    <source>
        <dbReference type="ARBA" id="ARBA00009447"/>
    </source>
</evidence>
<dbReference type="PANTHER" id="PTHR21292:SF1">
    <property type="entry name" value="EXOCYST COMPLEX COMPONENT 3"/>
    <property type="match status" value="1"/>
</dbReference>
<comment type="caution">
    <text evidence="5">The sequence shown here is derived from an EMBL/GenBank/DDBJ whole genome shotgun (WGS) entry which is preliminary data.</text>
</comment>
<dbReference type="Gene3D" id="1.10.357.70">
    <property type="entry name" value="Exocyst complex component Sec6, C-terminal domain"/>
    <property type="match status" value="1"/>
</dbReference>
<name>A0AAD2FRQ6_9STRA</name>
<protein>
    <recommendedName>
        <fullName evidence="7">Exocyst complex component Sec6</fullName>
    </recommendedName>
</protein>
<evidence type="ECO:0000256" key="2">
    <source>
        <dbReference type="ARBA" id="ARBA00022448"/>
    </source>
</evidence>
<dbReference type="EMBL" id="CAKOGP040001759">
    <property type="protein sequence ID" value="CAJ1949967.1"/>
    <property type="molecule type" value="Genomic_DNA"/>
</dbReference>
<reference evidence="5" key="1">
    <citation type="submission" date="2023-08" db="EMBL/GenBank/DDBJ databases">
        <authorList>
            <person name="Audoor S."/>
            <person name="Bilcke G."/>
        </authorList>
    </citation>
    <scope>NUCLEOTIDE SEQUENCE</scope>
</reference>
<evidence type="ECO:0000256" key="4">
    <source>
        <dbReference type="SAM" id="MobiDB-lite"/>
    </source>
</evidence>
<gene>
    <name evidence="5" type="ORF">CYCCA115_LOCUS12355</name>
</gene>
<evidence type="ECO:0000313" key="6">
    <source>
        <dbReference type="Proteomes" id="UP001295423"/>
    </source>
</evidence>
<evidence type="ECO:0000256" key="3">
    <source>
        <dbReference type="ARBA" id="ARBA00022483"/>
    </source>
</evidence>
<accession>A0AAD2FRQ6</accession>
<dbReference type="AlphaFoldDB" id="A0AAD2FRQ6"/>